<keyword evidence="6" id="KW-1185">Reference proteome</keyword>
<feature type="domain" description="FAD-binding" evidence="4">
    <location>
        <begin position="8"/>
        <end position="358"/>
    </location>
</feature>
<dbReference type="Gene3D" id="3.30.9.10">
    <property type="entry name" value="D-Amino Acid Oxidase, subunit A, domain 2"/>
    <property type="match status" value="1"/>
</dbReference>
<dbReference type="SUPFAM" id="SSF51905">
    <property type="entry name" value="FAD/NAD(P)-binding domain"/>
    <property type="match status" value="1"/>
</dbReference>
<keyword evidence="3" id="KW-0560">Oxidoreductase</keyword>
<dbReference type="EMBL" id="JAULSO010000002">
    <property type="protein sequence ID" value="KAK3690577.1"/>
    <property type="molecule type" value="Genomic_DNA"/>
</dbReference>
<dbReference type="Pfam" id="PF21274">
    <property type="entry name" value="Rng_hyd_C"/>
    <property type="match status" value="1"/>
</dbReference>
<evidence type="ECO:0000259" key="4">
    <source>
        <dbReference type="Pfam" id="PF01494"/>
    </source>
</evidence>
<dbReference type="Pfam" id="PF01494">
    <property type="entry name" value="FAD_binding_3"/>
    <property type="match status" value="1"/>
</dbReference>
<dbReference type="NCBIfam" id="NF004780">
    <property type="entry name" value="PRK06126.1"/>
    <property type="match status" value="1"/>
</dbReference>
<dbReference type="PANTHER" id="PTHR43004:SF21">
    <property type="entry name" value="FAD-BINDING DOMAIN-CONTAINING PROTEIN-RELATED"/>
    <property type="match status" value="1"/>
</dbReference>
<evidence type="ECO:0000256" key="1">
    <source>
        <dbReference type="ARBA" id="ARBA00022630"/>
    </source>
</evidence>
<evidence type="ECO:0000313" key="5">
    <source>
        <dbReference type="EMBL" id="KAK3690577.1"/>
    </source>
</evidence>
<organism evidence="5 6">
    <name type="scientific">Podospora appendiculata</name>
    <dbReference type="NCBI Taxonomy" id="314037"/>
    <lineage>
        <taxon>Eukaryota</taxon>
        <taxon>Fungi</taxon>
        <taxon>Dikarya</taxon>
        <taxon>Ascomycota</taxon>
        <taxon>Pezizomycotina</taxon>
        <taxon>Sordariomycetes</taxon>
        <taxon>Sordariomycetidae</taxon>
        <taxon>Sordariales</taxon>
        <taxon>Podosporaceae</taxon>
        <taxon>Podospora</taxon>
    </lineage>
</organism>
<gene>
    <name evidence="5" type="ORF">B0T22DRAFT_463903</name>
</gene>
<accession>A0AAE0XDX1</accession>
<dbReference type="Proteomes" id="UP001270362">
    <property type="component" value="Unassembled WGS sequence"/>
</dbReference>
<dbReference type="PANTHER" id="PTHR43004">
    <property type="entry name" value="TRK SYSTEM POTASSIUM UPTAKE PROTEIN"/>
    <property type="match status" value="1"/>
</dbReference>
<dbReference type="AlphaFoldDB" id="A0AAE0XDX1"/>
<reference evidence="5" key="1">
    <citation type="journal article" date="2023" name="Mol. Phylogenet. Evol.">
        <title>Genome-scale phylogeny and comparative genomics of the fungal order Sordariales.</title>
        <authorList>
            <person name="Hensen N."/>
            <person name="Bonometti L."/>
            <person name="Westerberg I."/>
            <person name="Brannstrom I.O."/>
            <person name="Guillou S."/>
            <person name="Cros-Aarteil S."/>
            <person name="Calhoun S."/>
            <person name="Haridas S."/>
            <person name="Kuo A."/>
            <person name="Mondo S."/>
            <person name="Pangilinan J."/>
            <person name="Riley R."/>
            <person name="LaButti K."/>
            <person name="Andreopoulos B."/>
            <person name="Lipzen A."/>
            <person name="Chen C."/>
            <person name="Yan M."/>
            <person name="Daum C."/>
            <person name="Ng V."/>
            <person name="Clum A."/>
            <person name="Steindorff A."/>
            <person name="Ohm R.A."/>
            <person name="Martin F."/>
            <person name="Silar P."/>
            <person name="Natvig D.O."/>
            <person name="Lalanne C."/>
            <person name="Gautier V."/>
            <person name="Ament-Velasquez S.L."/>
            <person name="Kruys A."/>
            <person name="Hutchinson M.I."/>
            <person name="Powell A.J."/>
            <person name="Barry K."/>
            <person name="Miller A.N."/>
            <person name="Grigoriev I.V."/>
            <person name="Debuchy R."/>
            <person name="Gladieux P."/>
            <person name="Hiltunen Thoren M."/>
            <person name="Johannesson H."/>
        </authorList>
    </citation>
    <scope>NUCLEOTIDE SEQUENCE</scope>
    <source>
        <strain evidence="5">CBS 314.62</strain>
    </source>
</reference>
<evidence type="ECO:0000256" key="3">
    <source>
        <dbReference type="ARBA" id="ARBA00023002"/>
    </source>
</evidence>
<comment type="caution">
    <text evidence="5">The sequence shown here is derived from an EMBL/GenBank/DDBJ whole genome shotgun (WGS) entry which is preliminary data.</text>
</comment>
<protein>
    <submittedName>
        <fullName evidence="5">FAD binding domain-containing protein</fullName>
    </submittedName>
</protein>
<dbReference type="GO" id="GO:0016709">
    <property type="term" value="F:oxidoreductase activity, acting on paired donors, with incorporation or reduction of molecular oxygen, NAD(P)H as one donor, and incorporation of one atom of oxygen"/>
    <property type="evidence" value="ECO:0007669"/>
    <property type="project" value="UniProtKB-ARBA"/>
</dbReference>
<dbReference type="PRINTS" id="PR00420">
    <property type="entry name" value="RNGMNOXGNASE"/>
</dbReference>
<dbReference type="GO" id="GO:0071949">
    <property type="term" value="F:FAD binding"/>
    <property type="evidence" value="ECO:0007669"/>
    <property type="project" value="InterPro"/>
</dbReference>
<evidence type="ECO:0000256" key="2">
    <source>
        <dbReference type="ARBA" id="ARBA00022827"/>
    </source>
</evidence>
<dbReference type="InterPro" id="IPR036188">
    <property type="entry name" value="FAD/NAD-bd_sf"/>
</dbReference>
<reference evidence="5" key="2">
    <citation type="submission" date="2023-06" db="EMBL/GenBank/DDBJ databases">
        <authorList>
            <consortium name="Lawrence Berkeley National Laboratory"/>
            <person name="Haridas S."/>
            <person name="Hensen N."/>
            <person name="Bonometti L."/>
            <person name="Westerberg I."/>
            <person name="Brannstrom I.O."/>
            <person name="Guillou S."/>
            <person name="Cros-Aarteil S."/>
            <person name="Calhoun S."/>
            <person name="Kuo A."/>
            <person name="Mondo S."/>
            <person name="Pangilinan J."/>
            <person name="Riley R."/>
            <person name="Labutti K."/>
            <person name="Andreopoulos B."/>
            <person name="Lipzen A."/>
            <person name="Chen C."/>
            <person name="Yanf M."/>
            <person name="Daum C."/>
            <person name="Ng V."/>
            <person name="Clum A."/>
            <person name="Steindorff A."/>
            <person name="Ohm R."/>
            <person name="Martin F."/>
            <person name="Silar P."/>
            <person name="Natvig D."/>
            <person name="Lalanne C."/>
            <person name="Gautier V."/>
            <person name="Ament-Velasquez S.L."/>
            <person name="Kruys A."/>
            <person name="Hutchinson M.I."/>
            <person name="Powell A.J."/>
            <person name="Barry K."/>
            <person name="Miller A.N."/>
            <person name="Grigoriev I.V."/>
            <person name="Debuchy R."/>
            <person name="Gladieux P."/>
            <person name="Thoren M.H."/>
            <person name="Johannesson H."/>
        </authorList>
    </citation>
    <scope>NUCLEOTIDE SEQUENCE</scope>
    <source>
        <strain evidence="5">CBS 314.62</strain>
    </source>
</reference>
<dbReference type="InterPro" id="IPR050641">
    <property type="entry name" value="RIFMO-like"/>
</dbReference>
<dbReference type="Gene3D" id="3.40.30.120">
    <property type="match status" value="1"/>
</dbReference>
<keyword evidence="2" id="KW-0274">FAD</keyword>
<name>A0AAE0XDX1_9PEZI</name>
<keyword evidence="1" id="KW-0285">Flavoprotein</keyword>
<sequence length="548" mass="59514">MGSITPLDVLIVGGGPVGLALALDLGRRGVRSTIIEQRSEIDTEMRAKASVLDERTMEYCRLLGVVDAVANSGYPNDLPGDTAFSTSLNDKYIGRLKMPAAKDRPVPPESSEMMRRCPQFLFDPILSRAVVAQGMTDIRYGVECVGCEQDDDGVTVFAKSLKDGASQQIRARYAVACDGAASVIRKTLGIAFVGQNLGYSTSVIVKVDLERYNTFGDGKAERYVFIAPEGAWGNFTTIDGKNLWRFTVVGVTEKIDLATLDIDTPLRKALGRDDAEYEVISMSQWRRSQFVAERYSEGRVFLAGDSAHVMSPTGGHGLNTGLGDARDLSWILQALVEGWGGPHLIEAYNTERRPVAVRNSSTSSRNFQIWKDRQGRDKVLESGPEADEQRRVLGEKLAAVVAQEFQALGIALGYNYGDSPIVVTDGSAAPPDDAEIYIQTARPGHRAPHYWLEAGKSTIDLFGKGFVLLSLGTDAPDNTQSLVSAAHEAGLPLECVTIKNAEVAHLYQSRLVLVRPDGMVAWRGDSLPENVHALLDQVQGVSVPNLAE</sequence>
<evidence type="ECO:0000313" key="6">
    <source>
        <dbReference type="Proteomes" id="UP001270362"/>
    </source>
</evidence>
<proteinExistence type="predicted"/>
<dbReference type="InterPro" id="IPR002938">
    <property type="entry name" value="FAD-bd"/>
</dbReference>
<dbReference type="Gene3D" id="3.50.50.60">
    <property type="entry name" value="FAD/NAD(P)-binding domain"/>
    <property type="match status" value="1"/>
</dbReference>